<comment type="similarity">
    <text evidence="1">Belongs to the GST superfamily. Zeta family.</text>
</comment>
<dbReference type="GO" id="GO:0005737">
    <property type="term" value="C:cytoplasm"/>
    <property type="evidence" value="ECO:0007669"/>
    <property type="project" value="InterPro"/>
</dbReference>
<protein>
    <submittedName>
        <fullName evidence="4">Maleylacetoacetate isomerase</fullName>
    </submittedName>
</protein>
<evidence type="ECO:0000259" key="2">
    <source>
        <dbReference type="PROSITE" id="PS50404"/>
    </source>
</evidence>
<feature type="domain" description="GST C-terminal" evidence="3">
    <location>
        <begin position="85"/>
        <end position="205"/>
    </location>
</feature>
<dbReference type="Pfam" id="PF02798">
    <property type="entry name" value="GST_N"/>
    <property type="match status" value="1"/>
</dbReference>
<dbReference type="SUPFAM" id="SSF47616">
    <property type="entry name" value="GST C-terminal domain-like"/>
    <property type="match status" value="1"/>
</dbReference>
<dbReference type="GO" id="GO:0006749">
    <property type="term" value="P:glutathione metabolic process"/>
    <property type="evidence" value="ECO:0007669"/>
    <property type="project" value="TreeGrafter"/>
</dbReference>
<evidence type="ECO:0000313" key="4">
    <source>
        <dbReference type="EMBL" id="PLW75963.1"/>
    </source>
</evidence>
<dbReference type="InterPro" id="IPR036282">
    <property type="entry name" value="Glutathione-S-Trfase_C_sf"/>
</dbReference>
<dbReference type="PROSITE" id="PS50404">
    <property type="entry name" value="GST_NTER"/>
    <property type="match status" value="1"/>
</dbReference>
<dbReference type="OrthoDB" id="509852at2"/>
<proteinExistence type="inferred from homology"/>
<dbReference type="Gene3D" id="3.40.30.10">
    <property type="entry name" value="Glutaredoxin"/>
    <property type="match status" value="1"/>
</dbReference>
<accession>A0A2N5XN89</accession>
<dbReference type="InterPro" id="IPR036249">
    <property type="entry name" value="Thioredoxin-like_sf"/>
</dbReference>
<dbReference type="PROSITE" id="PS50405">
    <property type="entry name" value="GST_CTER"/>
    <property type="match status" value="1"/>
</dbReference>
<dbReference type="SUPFAM" id="SSF52833">
    <property type="entry name" value="Thioredoxin-like"/>
    <property type="match status" value="1"/>
</dbReference>
<dbReference type="InterPro" id="IPR004045">
    <property type="entry name" value="Glutathione_S-Trfase_N"/>
</dbReference>
<dbReference type="Pfam" id="PF13410">
    <property type="entry name" value="GST_C_2"/>
    <property type="match status" value="1"/>
</dbReference>
<dbReference type="Proteomes" id="UP000234881">
    <property type="component" value="Unassembled WGS sequence"/>
</dbReference>
<dbReference type="PANTHER" id="PTHR42673:SF4">
    <property type="entry name" value="MALEYLACETOACETATE ISOMERASE"/>
    <property type="match status" value="1"/>
</dbReference>
<dbReference type="InterPro" id="IPR040079">
    <property type="entry name" value="Glutathione_S-Trfase"/>
</dbReference>
<evidence type="ECO:0000259" key="3">
    <source>
        <dbReference type="PROSITE" id="PS50405"/>
    </source>
</evidence>
<dbReference type="CDD" id="cd03042">
    <property type="entry name" value="GST_N_Zeta"/>
    <property type="match status" value="1"/>
</dbReference>
<dbReference type="Gene3D" id="1.20.1050.10">
    <property type="match status" value="1"/>
</dbReference>
<dbReference type="PANTHER" id="PTHR42673">
    <property type="entry name" value="MALEYLACETOACETATE ISOMERASE"/>
    <property type="match status" value="1"/>
</dbReference>
<dbReference type="SFLD" id="SFLDG00358">
    <property type="entry name" value="Main_(cytGST)"/>
    <property type="match status" value="1"/>
</dbReference>
<keyword evidence="4" id="KW-0413">Isomerase</keyword>
<evidence type="ECO:0000313" key="5">
    <source>
        <dbReference type="Proteomes" id="UP000234881"/>
    </source>
</evidence>
<dbReference type="GO" id="GO:0006559">
    <property type="term" value="P:L-phenylalanine catabolic process"/>
    <property type="evidence" value="ECO:0007669"/>
    <property type="project" value="TreeGrafter"/>
</dbReference>
<sequence length="205" mass="22741">MITLYDYWRSTASYRVRITLGLAGLEWQSIPVDLVAGEQSSDAHLDRNPQGLVPVLDIDGQRFTQSIAIVEYLNETRSLGLLPPDAEGRARVRMLAYMIAMDLHPVCNLRVAKYAVAHSNGGLTMQSWMQAHITPALLALEDMLEGGDFCFGETLSIADICLLPQLYNAHRWGVTLDAMPKIKRIEDNLSTIPAFAAAHPDQIVH</sequence>
<dbReference type="EMBL" id="PKUQ01000042">
    <property type="protein sequence ID" value="PLW75963.1"/>
    <property type="molecule type" value="Genomic_DNA"/>
</dbReference>
<dbReference type="InterPro" id="IPR034333">
    <property type="entry name" value="GST_Zeta_N"/>
</dbReference>
<dbReference type="GO" id="GO:0004364">
    <property type="term" value="F:glutathione transferase activity"/>
    <property type="evidence" value="ECO:0007669"/>
    <property type="project" value="TreeGrafter"/>
</dbReference>
<gene>
    <name evidence="4" type="primary">maiA</name>
    <name evidence="4" type="ORF">C0081_17850</name>
</gene>
<organism evidence="4 5">
    <name type="scientific">Cohaesibacter celericrescens</name>
    <dbReference type="NCBI Taxonomy" id="2067669"/>
    <lineage>
        <taxon>Bacteria</taxon>
        <taxon>Pseudomonadati</taxon>
        <taxon>Pseudomonadota</taxon>
        <taxon>Alphaproteobacteria</taxon>
        <taxon>Hyphomicrobiales</taxon>
        <taxon>Cohaesibacteraceae</taxon>
    </lineage>
</organism>
<dbReference type="AlphaFoldDB" id="A0A2N5XN89"/>
<dbReference type="InterPro" id="IPR010987">
    <property type="entry name" value="Glutathione-S-Trfase_C-like"/>
</dbReference>
<comment type="caution">
    <text evidence="4">The sequence shown here is derived from an EMBL/GenBank/DDBJ whole genome shotgun (WGS) entry which is preliminary data.</text>
</comment>
<dbReference type="InterPro" id="IPR034330">
    <property type="entry name" value="GST_Zeta_C"/>
</dbReference>
<reference evidence="4 5" key="1">
    <citation type="submission" date="2018-01" db="EMBL/GenBank/DDBJ databases">
        <title>The draft genome sequence of Cohaesibacter sp. H1304.</title>
        <authorList>
            <person name="Wang N.-N."/>
            <person name="Du Z.-J."/>
        </authorList>
    </citation>
    <scope>NUCLEOTIDE SEQUENCE [LARGE SCALE GENOMIC DNA]</scope>
    <source>
        <strain evidence="4 5">H1304</strain>
    </source>
</reference>
<dbReference type="NCBIfam" id="TIGR01262">
    <property type="entry name" value="maiA"/>
    <property type="match status" value="1"/>
</dbReference>
<evidence type="ECO:0000256" key="1">
    <source>
        <dbReference type="ARBA" id="ARBA00010007"/>
    </source>
</evidence>
<feature type="domain" description="GST N-terminal" evidence="2">
    <location>
        <begin position="1"/>
        <end position="81"/>
    </location>
</feature>
<dbReference type="GO" id="GO:0016034">
    <property type="term" value="F:maleylacetoacetate isomerase activity"/>
    <property type="evidence" value="ECO:0007669"/>
    <property type="project" value="TreeGrafter"/>
</dbReference>
<dbReference type="RefSeq" id="WP_101535205.1">
    <property type="nucleotide sequence ID" value="NZ_PKUQ01000042.1"/>
</dbReference>
<dbReference type="SFLD" id="SFLDS00019">
    <property type="entry name" value="Glutathione_Transferase_(cytos"/>
    <property type="match status" value="1"/>
</dbReference>
<dbReference type="CDD" id="cd03191">
    <property type="entry name" value="GST_C_Zeta"/>
    <property type="match status" value="1"/>
</dbReference>
<keyword evidence="5" id="KW-1185">Reference proteome</keyword>
<name>A0A2N5XN89_9HYPH</name>
<dbReference type="InterPro" id="IPR005955">
    <property type="entry name" value="GST_Zeta"/>
</dbReference>